<dbReference type="RefSeq" id="WP_047260225.1">
    <property type="nucleotide sequence ID" value="NZ_CP011546.1"/>
</dbReference>
<dbReference type="EMBL" id="CP011546">
    <property type="protein sequence ID" value="AKK11909.1"/>
    <property type="molecule type" value="Genomic_DNA"/>
</dbReference>
<dbReference type="KEGG" id="cut:CUTER_09705"/>
<evidence type="ECO:0000313" key="3">
    <source>
        <dbReference type="Proteomes" id="UP000035548"/>
    </source>
</evidence>
<protein>
    <submittedName>
        <fullName evidence="2">ABC-2 family transporter protein</fullName>
    </submittedName>
</protein>
<evidence type="ECO:0000256" key="1">
    <source>
        <dbReference type="SAM" id="Phobius"/>
    </source>
</evidence>
<gene>
    <name evidence="2" type="ORF">CUTER_09705</name>
</gene>
<dbReference type="PATRIC" id="fig|1072256.5.peg.1912"/>
<feature type="transmembrane region" description="Helical" evidence="1">
    <location>
        <begin position="19"/>
        <end position="38"/>
    </location>
</feature>
<proteinExistence type="predicted"/>
<sequence length="261" mass="28870">MFVHVLHAEWTKLRTTASFWWIMVSYMVCCLFGMIVRIRAMSHSHSFRGDHPGLEEFVLINASDAIAAVPVFLAVFLYLAAAHMVTNEYRHNLPRLTYLATPKRWMVAAAKAVLFMAIAAGVVTLMIVTGYLMGPVVGHTAPKVFGNLFAHSVAWRPLWVAPLGVALACLMMQGVAWIVRSTASTSIIVLLWVMGIDRAVVFLPDIGIDLHQYLPLVNLSNAVSSTSLIVTKPWWWSLAVLACWAVAVWAVGVALLERRDA</sequence>
<name>A0A0G3HF30_9CORY</name>
<dbReference type="STRING" id="1072256.CUTER_09705"/>
<keyword evidence="3" id="KW-1185">Reference proteome</keyword>
<keyword evidence="1" id="KW-0472">Membrane</keyword>
<feature type="transmembrane region" description="Helical" evidence="1">
    <location>
        <begin position="234"/>
        <end position="256"/>
    </location>
</feature>
<dbReference type="AlphaFoldDB" id="A0A0G3HF30"/>
<evidence type="ECO:0000313" key="2">
    <source>
        <dbReference type="EMBL" id="AKK11909.1"/>
    </source>
</evidence>
<reference evidence="2 3" key="1">
    <citation type="journal article" date="2015" name="Genome Announc.">
        <title>Virulence Factor Genes Detected in the Complete Genome Sequence of Corynebacterium uterequi DSM 45634, Isolated from the Uterus of a Maiden Mare.</title>
        <authorList>
            <person name="Ruckert C."/>
            <person name="Kriete M."/>
            <person name="Jaenicke S."/>
            <person name="Winkler A."/>
            <person name="Tauch A."/>
        </authorList>
    </citation>
    <scope>NUCLEOTIDE SEQUENCE [LARGE SCALE GENOMIC DNA]</scope>
    <source>
        <strain evidence="2 3">DSM 45634</strain>
    </source>
</reference>
<reference evidence="3" key="2">
    <citation type="submission" date="2015-05" db="EMBL/GenBank/DDBJ databases">
        <title>Complete genome sequence of Corynebacterium uterequi DSM 45634, isolated from the uterus of a maiden mare.</title>
        <authorList>
            <person name="Ruckert C."/>
            <person name="Albersmeier A."/>
            <person name="Winkler A."/>
            <person name="Tauch A."/>
        </authorList>
    </citation>
    <scope>NUCLEOTIDE SEQUENCE [LARGE SCALE GENOMIC DNA]</scope>
    <source>
        <strain evidence="3">DSM 45634</strain>
    </source>
</reference>
<dbReference type="Proteomes" id="UP000035548">
    <property type="component" value="Chromosome"/>
</dbReference>
<keyword evidence="1" id="KW-1133">Transmembrane helix</keyword>
<accession>A0A0G3HF30</accession>
<feature type="transmembrane region" description="Helical" evidence="1">
    <location>
        <begin position="153"/>
        <end position="170"/>
    </location>
</feature>
<organism evidence="2 3">
    <name type="scientific">Corynebacterium uterequi</name>
    <dbReference type="NCBI Taxonomy" id="1072256"/>
    <lineage>
        <taxon>Bacteria</taxon>
        <taxon>Bacillati</taxon>
        <taxon>Actinomycetota</taxon>
        <taxon>Actinomycetes</taxon>
        <taxon>Mycobacteriales</taxon>
        <taxon>Corynebacteriaceae</taxon>
        <taxon>Corynebacterium</taxon>
    </lineage>
</organism>
<dbReference type="OrthoDB" id="4420358at2"/>
<keyword evidence="1" id="KW-0812">Transmembrane</keyword>
<feature type="transmembrane region" description="Helical" evidence="1">
    <location>
        <begin position="112"/>
        <end position="133"/>
    </location>
</feature>
<feature type="transmembrane region" description="Helical" evidence="1">
    <location>
        <begin position="58"/>
        <end position="81"/>
    </location>
</feature>